<feature type="domain" description="Transglutaminase-like" evidence="1">
    <location>
        <begin position="160"/>
        <end position="220"/>
    </location>
</feature>
<dbReference type="Pfam" id="PF01841">
    <property type="entry name" value="Transglut_core"/>
    <property type="match status" value="1"/>
</dbReference>
<comment type="caution">
    <text evidence="2">The sequence shown here is derived from an EMBL/GenBank/DDBJ whole genome shotgun (WGS) entry which is preliminary data.</text>
</comment>
<dbReference type="PANTHER" id="PTHR33490">
    <property type="entry name" value="BLR5614 PROTEIN-RELATED"/>
    <property type="match status" value="1"/>
</dbReference>
<accession>A0A1U7IK41</accession>
<dbReference type="Pfam" id="PF21295">
    <property type="entry name" value="Bact_transglu_N_2"/>
    <property type="match status" value="1"/>
</dbReference>
<dbReference type="AlphaFoldDB" id="A0A1U7IK41"/>
<dbReference type="InterPro" id="IPR048930">
    <property type="entry name" value="Bact_transglu_N_2"/>
</dbReference>
<dbReference type="Proteomes" id="UP000185860">
    <property type="component" value="Unassembled WGS sequence"/>
</dbReference>
<dbReference type="SUPFAM" id="SSF54001">
    <property type="entry name" value="Cysteine proteinases"/>
    <property type="match status" value="1"/>
</dbReference>
<dbReference type="InterPro" id="IPR038765">
    <property type="entry name" value="Papain-like_cys_pep_sf"/>
</dbReference>
<sequence length="276" mass="30895">MKYKVGSELVYTINQPSTFIFNVQVVRNEFQKIIAEELHLDPQLPFDELTVDESGNRYIRLVAPQGKLTVNYQATVDLSHFFTDGKTISEVPPAKLPMETFKYLYPSRYCQSDMLFGLVQSEFNDLPPGYSRVAGICDWIYDKVTYLSGSSDSQTSAYDTAMQRAGVCRDFAHLGVGFCRALNIPARFVSVYAYQLDPQDFHAVFEAYLGDRWYLFDATKLAPKEGFIRVGTGRDAADVSVATIFGSVNLEEMNISVDQISEEKADTNTGDAIAIA</sequence>
<protein>
    <submittedName>
        <fullName evidence="2">Transglutaminase</fullName>
    </submittedName>
</protein>
<dbReference type="InterPro" id="IPR002931">
    <property type="entry name" value="Transglutaminase-like"/>
</dbReference>
<dbReference type="Gene3D" id="3.10.620.30">
    <property type="match status" value="1"/>
</dbReference>
<organism evidence="2 3">
    <name type="scientific">[Phormidium ambiguum] IAM M-71</name>
    <dbReference type="NCBI Taxonomy" id="454136"/>
    <lineage>
        <taxon>Bacteria</taxon>
        <taxon>Bacillati</taxon>
        <taxon>Cyanobacteriota</taxon>
        <taxon>Cyanophyceae</taxon>
        <taxon>Oscillatoriophycideae</taxon>
        <taxon>Aerosakkonematales</taxon>
        <taxon>Aerosakkonemataceae</taxon>
        <taxon>Floridanema</taxon>
    </lineage>
</organism>
<proteinExistence type="predicted"/>
<evidence type="ECO:0000259" key="1">
    <source>
        <dbReference type="SMART" id="SM00460"/>
    </source>
</evidence>
<dbReference type="OrthoDB" id="9787782at2"/>
<gene>
    <name evidence="2" type="ORF">NIES2119_12555</name>
</gene>
<dbReference type="Gene3D" id="2.60.40.2250">
    <property type="match status" value="1"/>
</dbReference>
<evidence type="ECO:0000313" key="2">
    <source>
        <dbReference type="EMBL" id="OKH37535.1"/>
    </source>
</evidence>
<evidence type="ECO:0000313" key="3">
    <source>
        <dbReference type="Proteomes" id="UP000185860"/>
    </source>
</evidence>
<reference evidence="2 3" key="1">
    <citation type="submission" date="2016-11" db="EMBL/GenBank/DDBJ databases">
        <title>Draft Genome Sequences of Nine Cyanobacterial Strains from Diverse Habitats.</title>
        <authorList>
            <person name="Zhu T."/>
            <person name="Hou S."/>
            <person name="Lu X."/>
            <person name="Hess W.R."/>
        </authorList>
    </citation>
    <scope>NUCLEOTIDE SEQUENCE [LARGE SCALE GENOMIC DNA]</scope>
    <source>
        <strain evidence="2 3">IAM M-71</strain>
    </source>
</reference>
<dbReference type="PANTHER" id="PTHR33490:SF12">
    <property type="entry name" value="BLL5557 PROTEIN"/>
    <property type="match status" value="1"/>
</dbReference>
<dbReference type="RefSeq" id="WP_073593823.1">
    <property type="nucleotide sequence ID" value="NZ_MRCE01000011.1"/>
</dbReference>
<name>A0A1U7IK41_9CYAN</name>
<dbReference type="SMART" id="SM00460">
    <property type="entry name" value="TGc"/>
    <property type="match status" value="1"/>
</dbReference>
<dbReference type="EMBL" id="MRCE01000011">
    <property type="protein sequence ID" value="OKH37535.1"/>
    <property type="molecule type" value="Genomic_DNA"/>
</dbReference>
<dbReference type="STRING" id="454136.NIES2119_12555"/>